<dbReference type="Gene3D" id="3.30.2310.20">
    <property type="entry name" value="RelE-like"/>
    <property type="match status" value="1"/>
</dbReference>
<dbReference type="AlphaFoldDB" id="A0A6N7J3L0"/>
<gene>
    <name evidence="2" type="ORF">FRC54_09995</name>
</gene>
<reference evidence="2" key="1">
    <citation type="journal article" date="2020" name="Appl. Environ. Microbiol.">
        <title>Medium-Chain Fatty Acid Synthesis by 'Candidatus Weimeria bifida' gen. nov., sp. nov., and 'Candidatus Pseudoramibacter fermentans' sp. nov.</title>
        <authorList>
            <person name="Scarborough M.J."/>
            <person name="Myers K.S."/>
            <person name="Donohue T.J."/>
            <person name="Noguera D.R."/>
        </authorList>
    </citation>
    <scope>NUCLEOTIDE SEQUENCE</scope>
    <source>
        <strain evidence="2">LCO1.1</strain>
    </source>
</reference>
<comment type="caution">
    <text evidence="2">The sequence shown here is derived from an EMBL/GenBank/DDBJ whole genome shotgun (WGS) entry which is preliminary data.</text>
</comment>
<evidence type="ECO:0000256" key="1">
    <source>
        <dbReference type="ARBA" id="ARBA00022649"/>
    </source>
</evidence>
<dbReference type="InterPro" id="IPR035093">
    <property type="entry name" value="RelE/ParE_toxin_dom_sf"/>
</dbReference>
<dbReference type="InterPro" id="IPR007712">
    <property type="entry name" value="RelE/ParE_toxin"/>
</dbReference>
<sequence>MKEYIVDITDDALADMDALYEYIATELQSPENAIDQYKRIADAILSLDSFPDRFVLFEHEPEHSLGIHKMIVDNYVVCYVIDPGIVTVTDVLYGASDLHKKLTERHG</sequence>
<accession>A0A6N7J3L0</accession>
<organism evidence="2 3">
    <name type="scientific">Candidatus Weimeria bifida</name>
    <dbReference type="NCBI Taxonomy" id="2599074"/>
    <lineage>
        <taxon>Bacteria</taxon>
        <taxon>Bacillati</taxon>
        <taxon>Bacillota</taxon>
        <taxon>Clostridia</taxon>
        <taxon>Lachnospirales</taxon>
        <taxon>Lachnospiraceae</taxon>
        <taxon>Candidatus Weimeria</taxon>
    </lineage>
</organism>
<evidence type="ECO:0000313" key="2">
    <source>
        <dbReference type="EMBL" id="MQN02200.1"/>
    </source>
</evidence>
<name>A0A6N7J3L0_9FIRM</name>
<proteinExistence type="predicted"/>
<evidence type="ECO:0000313" key="3">
    <source>
        <dbReference type="Proteomes" id="UP000460257"/>
    </source>
</evidence>
<keyword evidence="3" id="KW-1185">Reference proteome</keyword>
<dbReference type="Proteomes" id="UP000460257">
    <property type="component" value="Unassembled WGS sequence"/>
</dbReference>
<protein>
    <submittedName>
        <fullName evidence="2">Type II toxin-antitoxin system RelE/ParE family toxin</fullName>
    </submittedName>
</protein>
<dbReference type="EMBL" id="VOGC01000009">
    <property type="protein sequence ID" value="MQN02200.1"/>
    <property type="molecule type" value="Genomic_DNA"/>
</dbReference>
<dbReference type="Pfam" id="PF05016">
    <property type="entry name" value="ParE_toxin"/>
    <property type="match status" value="1"/>
</dbReference>
<keyword evidence="1" id="KW-1277">Toxin-antitoxin system</keyword>